<keyword evidence="2" id="KW-0732">Signal</keyword>
<evidence type="ECO:0000256" key="4">
    <source>
        <dbReference type="ARBA" id="ARBA00022857"/>
    </source>
</evidence>
<keyword evidence="3" id="KW-0274">FAD</keyword>
<reference evidence="7" key="1">
    <citation type="submission" date="2021-01" db="EMBL/GenBank/DDBJ databases">
        <authorList>
            <person name="Corre E."/>
            <person name="Pelletier E."/>
            <person name="Niang G."/>
            <person name="Scheremetjew M."/>
            <person name="Finn R."/>
            <person name="Kale V."/>
            <person name="Holt S."/>
            <person name="Cochrane G."/>
            <person name="Meng A."/>
            <person name="Brown T."/>
            <person name="Cohen L."/>
        </authorList>
    </citation>
    <scope>NUCLEOTIDE SEQUENCE</scope>
    <source>
        <strain evidence="7">CCAP1064/1</strain>
    </source>
</reference>
<keyword evidence="5" id="KW-0520">NAD</keyword>
<dbReference type="PANTHER" id="PTHR46091">
    <property type="entry name" value="BLR7054 PROTEIN"/>
    <property type="match status" value="1"/>
</dbReference>
<protein>
    <submittedName>
        <fullName evidence="7">Uncharacterized protein</fullName>
    </submittedName>
</protein>
<dbReference type="InterPro" id="IPR052206">
    <property type="entry name" value="Retinol_saturase"/>
</dbReference>
<evidence type="ECO:0000256" key="2">
    <source>
        <dbReference type="ARBA" id="ARBA00022729"/>
    </source>
</evidence>
<dbReference type="AlphaFoldDB" id="A0A7S0GEG8"/>
<feature type="compositionally biased region" description="Low complexity" evidence="6">
    <location>
        <begin position="81"/>
        <end position="91"/>
    </location>
</feature>
<organism evidence="7">
    <name type="scientific">Proboscia inermis</name>
    <dbReference type="NCBI Taxonomy" id="420281"/>
    <lineage>
        <taxon>Eukaryota</taxon>
        <taxon>Sar</taxon>
        <taxon>Stramenopiles</taxon>
        <taxon>Ochrophyta</taxon>
        <taxon>Bacillariophyta</taxon>
        <taxon>Coscinodiscophyceae</taxon>
        <taxon>Rhizosoleniophycidae</taxon>
        <taxon>Rhizosoleniales</taxon>
        <taxon>Rhizosoleniaceae</taxon>
        <taxon>Proboscia</taxon>
    </lineage>
</organism>
<evidence type="ECO:0000313" key="7">
    <source>
        <dbReference type="EMBL" id="CAD8419316.1"/>
    </source>
</evidence>
<accession>A0A7S0GEG8</accession>
<gene>
    <name evidence="7" type="ORF">PINE0816_LOCUS15451</name>
</gene>
<keyword evidence="4" id="KW-0521">NADP</keyword>
<evidence type="ECO:0000256" key="1">
    <source>
        <dbReference type="ARBA" id="ARBA00022630"/>
    </source>
</evidence>
<keyword evidence="1" id="KW-0285">Flavoprotein</keyword>
<proteinExistence type="predicted"/>
<evidence type="ECO:0000256" key="5">
    <source>
        <dbReference type="ARBA" id="ARBA00023027"/>
    </source>
</evidence>
<sequence>MLLTLKGTSGGGGGGLELMDGADYTRVPNAGVDDETTPTEVPDEAAVAATHSQKLRRSKTDSGSTSNSSSTKTEPTPDPAPTAQAQTSTDTYLNTDTGTYRNKFEGGKSWMKVSFPSAKDPTWHQRFPKLSTCVITIEADDDFVRPIEGSKPQMYAILPKTASASGNGDVQRLIDRVCNDVVEVFPQLGGEYVCPNNHSVKKPSEMMGVLFLLLIISHGVVMHGRDMTSNYMWKFTSSLPPKHDYCT</sequence>
<dbReference type="PANTHER" id="PTHR46091:SF3">
    <property type="entry name" value="AMINE OXIDASE DOMAIN-CONTAINING PROTEIN"/>
    <property type="match status" value="1"/>
</dbReference>
<evidence type="ECO:0000256" key="6">
    <source>
        <dbReference type="SAM" id="MobiDB-lite"/>
    </source>
</evidence>
<feature type="compositionally biased region" description="Low complexity" evidence="6">
    <location>
        <begin position="61"/>
        <end position="74"/>
    </location>
</feature>
<name>A0A7S0GEG8_9STRA</name>
<evidence type="ECO:0000256" key="3">
    <source>
        <dbReference type="ARBA" id="ARBA00022827"/>
    </source>
</evidence>
<dbReference type="EMBL" id="HBEL01032954">
    <property type="protein sequence ID" value="CAD8419316.1"/>
    <property type="molecule type" value="Transcribed_RNA"/>
</dbReference>
<feature type="compositionally biased region" description="Acidic residues" evidence="6">
    <location>
        <begin position="32"/>
        <end position="43"/>
    </location>
</feature>
<feature type="region of interest" description="Disordered" evidence="6">
    <location>
        <begin position="1"/>
        <end position="99"/>
    </location>
</feature>